<dbReference type="SUPFAM" id="SSF100950">
    <property type="entry name" value="NagB/RpiA/CoA transferase-like"/>
    <property type="match status" value="1"/>
</dbReference>
<dbReference type="SMART" id="SM01134">
    <property type="entry name" value="DeoRC"/>
    <property type="match status" value="1"/>
</dbReference>
<feature type="domain" description="HTH deoR-type" evidence="4">
    <location>
        <begin position="3"/>
        <end position="58"/>
    </location>
</feature>
<reference evidence="5 6" key="1">
    <citation type="submission" date="2021-01" db="EMBL/GenBank/DDBJ databases">
        <title>Prevotella A2931 sp. nov.</title>
        <authorList>
            <person name="Buhl M."/>
            <person name="Oberhettinger P."/>
        </authorList>
    </citation>
    <scope>NUCLEOTIDE SEQUENCE [LARGE SCALE GENOMIC DNA]</scope>
    <source>
        <strain evidence="5 6">A2931</strain>
    </source>
</reference>
<evidence type="ECO:0000256" key="2">
    <source>
        <dbReference type="ARBA" id="ARBA00023125"/>
    </source>
</evidence>
<evidence type="ECO:0000256" key="3">
    <source>
        <dbReference type="ARBA" id="ARBA00023163"/>
    </source>
</evidence>
<protein>
    <submittedName>
        <fullName evidence="5">DeoR/GlpR transcriptional regulator</fullName>
    </submittedName>
</protein>
<dbReference type="InterPro" id="IPR036388">
    <property type="entry name" value="WH-like_DNA-bd_sf"/>
</dbReference>
<dbReference type="PRINTS" id="PR00037">
    <property type="entry name" value="HTHLACR"/>
</dbReference>
<evidence type="ECO:0000313" key="5">
    <source>
        <dbReference type="EMBL" id="MBO1363258.1"/>
    </source>
</evidence>
<dbReference type="PANTHER" id="PTHR30363">
    <property type="entry name" value="HTH-TYPE TRANSCRIPTIONAL REGULATOR SRLR-RELATED"/>
    <property type="match status" value="1"/>
</dbReference>
<dbReference type="Pfam" id="PF00455">
    <property type="entry name" value="DeoRC"/>
    <property type="match status" value="1"/>
</dbReference>
<dbReference type="InterPro" id="IPR014036">
    <property type="entry name" value="DeoR-like_C"/>
</dbReference>
<dbReference type="PANTHER" id="PTHR30363:SF44">
    <property type="entry name" value="AGA OPERON TRANSCRIPTIONAL REPRESSOR-RELATED"/>
    <property type="match status" value="1"/>
</dbReference>
<keyword evidence="3" id="KW-0804">Transcription</keyword>
<dbReference type="Gene3D" id="1.10.10.10">
    <property type="entry name" value="Winged helix-like DNA-binding domain superfamily/Winged helix DNA-binding domain"/>
    <property type="match status" value="1"/>
</dbReference>
<organism evidence="5 6">
    <name type="scientific">Prevotella illustrans</name>
    <dbReference type="NCBI Taxonomy" id="2800387"/>
    <lineage>
        <taxon>Bacteria</taxon>
        <taxon>Pseudomonadati</taxon>
        <taxon>Bacteroidota</taxon>
        <taxon>Bacteroidia</taxon>
        <taxon>Bacteroidales</taxon>
        <taxon>Prevotellaceae</taxon>
        <taxon>Prevotella</taxon>
    </lineage>
</organism>
<keyword evidence="2" id="KW-0238">DNA-binding</keyword>
<dbReference type="Pfam" id="PF08220">
    <property type="entry name" value="HTH_DeoR"/>
    <property type="match status" value="1"/>
</dbReference>
<accession>A0ABS3M504</accession>
<dbReference type="InterPro" id="IPR018356">
    <property type="entry name" value="Tscrpt_reg_HTH_DeoR_CS"/>
</dbReference>
<sequence>MMKEDRHNAILEQLFKSDSVMVSELAELLEVSSVTIRKDLTDLEKAGKLYRSHGKAIAINPFTSNRSVNEKEKLFPEEKYGIGTEAAKFIESNDSIIIASGTTIHAFAHCVKPVHKLTVVSASLQASIVLSQDDNIDIIQLGGMLRHSSESVVGDYSEVLLDGCAFSKLFMGVDGIDFDFGITTTDMREAHLNQKMMQAAQKTIVLADSSKFGRRGFAKISDMEEVDMIITDSHIKPSDVRRIEELGIELIIAPGKGIS</sequence>
<dbReference type="InterPro" id="IPR036390">
    <property type="entry name" value="WH_DNA-bd_sf"/>
</dbReference>
<dbReference type="PROSITE" id="PS51000">
    <property type="entry name" value="HTH_DEOR_2"/>
    <property type="match status" value="1"/>
</dbReference>
<evidence type="ECO:0000256" key="1">
    <source>
        <dbReference type="ARBA" id="ARBA00023015"/>
    </source>
</evidence>
<dbReference type="InterPro" id="IPR037171">
    <property type="entry name" value="NagB/RpiA_transferase-like"/>
</dbReference>
<dbReference type="SMART" id="SM00420">
    <property type="entry name" value="HTH_DEOR"/>
    <property type="match status" value="1"/>
</dbReference>
<comment type="caution">
    <text evidence="5">The sequence shown here is derived from an EMBL/GenBank/DDBJ whole genome shotgun (WGS) entry which is preliminary data.</text>
</comment>
<evidence type="ECO:0000313" key="6">
    <source>
        <dbReference type="Proteomes" id="UP000664265"/>
    </source>
</evidence>
<evidence type="ECO:0000259" key="4">
    <source>
        <dbReference type="PROSITE" id="PS51000"/>
    </source>
</evidence>
<dbReference type="PROSITE" id="PS00894">
    <property type="entry name" value="HTH_DEOR_1"/>
    <property type="match status" value="1"/>
</dbReference>
<gene>
    <name evidence="5" type="ORF">JHU38_05640</name>
</gene>
<dbReference type="EMBL" id="JAERMS010000012">
    <property type="protein sequence ID" value="MBO1363258.1"/>
    <property type="molecule type" value="Genomic_DNA"/>
</dbReference>
<proteinExistence type="predicted"/>
<keyword evidence="1" id="KW-0805">Transcription regulation</keyword>
<dbReference type="RefSeq" id="WP_107581667.1">
    <property type="nucleotide sequence ID" value="NZ_JAERMS010000012.1"/>
</dbReference>
<dbReference type="InterPro" id="IPR001034">
    <property type="entry name" value="DeoR_HTH"/>
</dbReference>
<name>A0ABS3M504_9BACT</name>
<dbReference type="SUPFAM" id="SSF46785">
    <property type="entry name" value="Winged helix' DNA-binding domain"/>
    <property type="match status" value="1"/>
</dbReference>
<dbReference type="Gene3D" id="3.40.50.1360">
    <property type="match status" value="1"/>
</dbReference>
<dbReference type="Proteomes" id="UP000664265">
    <property type="component" value="Unassembled WGS sequence"/>
</dbReference>
<keyword evidence="6" id="KW-1185">Reference proteome</keyword>
<dbReference type="InterPro" id="IPR050313">
    <property type="entry name" value="Carb_Metab_HTH_regulators"/>
</dbReference>